<gene>
    <name evidence="7" type="ORF">HY834_03790</name>
</gene>
<keyword evidence="3" id="KW-0418">Kinase</keyword>
<keyword evidence="1 7" id="KW-0808">Transferase</keyword>
<dbReference type="EC" id="2.7.6.2" evidence="5"/>
<dbReference type="EMBL" id="JACRAF010000014">
    <property type="protein sequence ID" value="MBI4920846.1"/>
    <property type="molecule type" value="Genomic_DNA"/>
</dbReference>
<dbReference type="InterPro" id="IPR036371">
    <property type="entry name" value="TPK_B1-bd_sf"/>
</dbReference>
<keyword evidence="4" id="KW-0067">ATP-binding</keyword>
<dbReference type="InterPro" id="IPR007371">
    <property type="entry name" value="TPK_catalytic"/>
</dbReference>
<comment type="caution">
    <text evidence="7">The sequence shown here is derived from an EMBL/GenBank/DDBJ whole genome shotgun (WGS) entry which is preliminary data.</text>
</comment>
<dbReference type="InterPro" id="IPR053149">
    <property type="entry name" value="TPK"/>
</dbReference>
<dbReference type="NCBIfam" id="TIGR01378">
    <property type="entry name" value="thi_PPkinase"/>
    <property type="match status" value="1"/>
</dbReference>
<accession>A0A933L1J8</accession>
<sequence>MPPTIITFEGLLVIVGGGAVDHDLLRDLYVSGGHLVGADGGADEIVAAGLLPEAIIGDFDSLKNADGWLGRTRLLRIPEQDTTDFEKALYSTEAPVTVALGMTGKRFDHTLAALDAVARYGRDRIVVLVDEADVAAALTGSFTFEVERGERVSVHPLAPIRFRRSRGLKYPLDGIKLAPGEKTGTSNEATDGSFTIQPEPGALAPWLLILGRGNIFRLVASLLAGAA</sequence>
<dbReference type="GO" id="GO:0005524">
    <property type="term" value="F:ATP binding"/>
    <property type="evidence" value="ECO:0007669"/>
    <property type="project" value="UniProtKB-KW"/>
</dbReference>
<name>A0A933L1J8_9HYPH</name>
<dbReference type="Pfam" id="PF04263">
    <property type="entry name" value="TPK_catalytic"/>
    <property type="match status" value="1"/>
</dbReference>
<protein>
    <recommendedName>
        <fullName evidence="5">Thiamine diphosphokinase</fullName>
        <ecNumber evidence="5">2.7.6.2</ecNumber>
    </recommendedName>
</protein>
<dbReference type="PANTHER" id="PTHR41299">
    <property type="entry name" value="THIAMINE PYROPHOSPHOKINASE"/>
    <property type="match status" value="1"/>
</dbReference>
<feature type="domain" description="Thiamin pyrophosphokinase thiamin-binding" evidence="6">
    <location>
        <begin position="140"/>
        <end position="204"/>
    </location>
</feature>
<evidence type="ECO:0000313" key="8">
    <source>
        <dbReference type="Proteomes" id="UP000782610"/>
    </source>
</evidence>
<dbReference type="InterPro" id="IPR006282">
    <property type="entry name" value="Thi_PPkinase"/>
</dbReference>
<dbReference type="GO" id="GO:0030975">
    <property type="term" value="F:thiamine binding"/>
    <property type="evidence" value="ECO:0007669"/>
    <property type="project" value="InterPro"/>
</dbReference>
<dbReference type="SMART" id="SM00983">
    <property type="entry name" value="TPK_B1_binding"/>
    <property type="match status" value="1"/>
</dbReference>
<dbReference type="AlphaFoldDB" id="A0A933L1J8"/>
<dbReference type="Gene3D" id="3.40.50.10240">
    <property type="entry name" value="Thiamin pyrophosphokinase, catalytic domain"/>
    <property type="match status" value="1"/>
</dbReference>
<dbReference type="InterPro" id="IPR007373">
    <property type="entry name" value="Thiamin_PyroPKinase_B1-bd"/>
</dbReference>
<keyword evidence="2" id="KW-0547">Nucleotide-binding</keyword>
<evidence type="ECO:0000256" key="4">
    <source>
        <dbReference type="ARBA" id="ARBA00022840"/>
    </source>
</evidence>
<dbReference type="GO" id="GO:0009229">
    <property type="term" value="P:thiamine diphosphate biosynthetic process"/>
    <property type="evidence" value="ECO:0007669"/>
    <property type="project" value="InterPro"/>
</dbReference>
<reference evidence="7" key="1">
    <citation type="submission" date="2020-07" db="EMBL/GenBank/DDBJ databases">
        <title>Huge and variable diversity of episymbiotic CPR bacteria and DPANN archaea in groundwater ecosystems.</title>
        <authorList>
            <person name="He C.Y."/>
            <person name="Keren R."/>
            <person name="Whittaker M."/>
            <person name="Farag I.F."/>
            <person name="Doudna J."/>
            <person name="Cate J.H.D."/>
            <person name="Banfield J.F."/>
        </authorList>
    </citation>
    <scope>NUCLEOTIDE SEQUENCE</scope>
    <source>
        <strain evidence="7">NC_groundwater_1586_Pr3_B-0.1um_66_15</strain>
    </source>
</reference>
<organism evidence="7 8">
    <name type="scientific">Devosia nanyangense</name>
    <dbReference type="NCBI Taxonomy" id="1228055"/>
    <lineage>
        <taxon>Bacteria</taxon>
        <taxon>Pseudomonadati</taxon>
        <taxon>Pseudomonadota</taxon>
        <taxon>Alphaproteobacteria</taxon>
        <taxon>Hyphomicrobiales</taxon>
        <taxon>Devosiaceae</taxon>
        <taxon>Devosia</taxon>
    </lineage>
</organism>
<evidence type="ECO:0000259" key="6">
    <source>
        <dbReference type="SMART" id="SM00983"/>
    </source>
</evidence>
<dbReference type="Proteomes" id="UP000782610">
    <property type="component" value="Unassembled WGS sequence"/>
</dbReference>
<dbReference type="GO" id="GO:0016301">
    <property type="term" value="F:kinase activity"/>
    <property type="evidence" value="ECO:0007669"/>
    <property type="project" value="UniProtKB-KW"/>
</dbReference>
<evidence type="ECO:0000256" key="2">
    <source>
        <dbReference type="ARBA" id="ARBA00022741"/>
    </source>
</evidence>
<evidence type="ECO:0000256" key="5">
    <source>
        <dbReference type="NCBIfam" id="TIGR01378"/>
    </source>
</evidence>
<dbReference type="GO" id="GO:0006772">
    <property type="term" value="P:thiamine metabolic process"/>
    <property type="evidence" value="ECO:0007669"/>
    <property type="project" value="UniProtKB-UniRule"/>
</dbReference>
<evidence type="ECO:0000313" key="7">
    <source>
        <dbReference type="EMBL" id="MBI4920846.1"/>
    </source>
</evidence>
<evidence type="ECO:0000256" key="1">
    <source>
        <dbReference type="ARBA" id="ARBA00022679"/>
    </source>
</evidence>
<dbReference type="CDD" id="cd07995">
    <property type="entry name" value="TPK"/>
    <property type="match status" value="1"/>
</dbReference>
<dbReference type="SUPFAM" id="SSF63999">
    <property type="entry name" value="Thiamin pyrophosphokinase, catalytic domain"/>
    <property type="match status" value="1"/>
</dbReference>
<dbReference type="InterPro" id="IPR036759">
    <property type="entry name" value="TPK_catalytic_sf"/>
</dbReference>
<dbReference type="GO" id="GO:0004788">
    <property type="term" value="F:thiamine diphosphokinase activity"/>
    <property type="evidence" value="ECO:0007669"/>
    <property type="project" value="UniProtKB-UniRule"/>
</dbReference>
<proteinExistence type="predicted"/>
<dbReference type="SUPFAM" id="SSF63862">
    <property type="entry name" value="Thiamin pyrophosphokinase, substrate-binding domain"/>
    <property type="match status" value="1"/>
</dbReference>
<dbReference type="PANTHER" id="PTHR41299:SF1">
    <property type="entry name" value="THIAMINE PYROPHOSPHOKINASE"/>
    <property type="match status" value="1"/>
</dbReference>
<evidence type="ECO:0000256" key="3">
    <source>
        <dbReference type="ARBA" id="ARBA00022777"/>
    </source>
</evidence>